<evidence type="ECO:0000256" key="1">
    <source>
        <dbReference type="SAM" id="Phobius"/>
    </source>
</evidence>
<name>A0AAD9N7Z2_9ANNE</name>
<evidence type="ECO:0000256" key="2">
    <source>
        <dbReference type="SAM" id="SignalP"/>
    </source>
</evidence>
<dbReference type="AlphaFoldDB" id="A0AAD9N7Z2"/>
<accession>A0AAD9N7Z2</accession>
<gene>
    <name evidence="3" type="ORF">LSH36_191g02061</name>
</gene>
<organism evidence="3 4">
    <name type="scientific">Paralvinella palmiformis</name>
    <dbReference type="NCBI Taxonomy" id="53620"/>
    <lineage>
        <taxon>Eukaryota</taxon>
        <taxon>Metazoa</taxon>
        <taxon>Spiralia</taxon>
        <taxon>Lophotrochozoa</taxon>
        <taxon>Annelida</taxon>
        <taxon>Polychaeta</taxon>
        <taxon>Sedentaria</taxon>
        <taxon>Canalipalpata</taxon>
        <taxon>Terebellida</taxon>
        <taxon>Terebelliformia</taxon>
        <taxon>Alvinellidae</taxon>
        <taxon>Paralvinella</taxon>
    </lineage>
</organism>
<keyword evidence="1" id="KW-0472">Membrane</keyword>
<comment type="caution">
    <text evidence="3">The sequence shown here is derived from an EMBL/GenBank/DDBJ whole genome shotgun (WGS) entry which is preliminary data.</text>
</comment>
<evidence type="ECO:0000313" key="4">
    <source>
        <dbReference type="Proteomes" id="UP001208570"/>
    </source>
</evidence>
<keyword evidence="4" id="KW-1185">Reference proteome</keyword>
<proteinExistence type="predicted"/>
<reference evidence="3" key="1">
    <citation type="journal article" date="2023" name="Mol. Biol. Evol.">
        <title>Third-Generation Sequencing Reveals the Adaptive Role of the Epigenome in Three Deep-Sea Polychaetes.</title>
        <authorList>
            <person name="Perez M."/>
            <person name="Aroh O."/>
            <person name="Sun Y."/>
            <person name="Lan Y."/>
            <person name="Juniper S.K."/>
            <person name="Young C.R."/>
            <person name="Angers B."/>
            <person name="Qian P.Y."/>
        </authorList>
    </citation>
    <scope>NUCLEOTIDE SEQUENCE</scope>
    <source>
        <strain evidence="3">P08H-3</strain>
    </source>
</reference>
<dbReference type="Proteomes" id="UP001208570">
    <property type="component" value="Unassembled WGS sequence"/>
</dbReference>
<dbReference type="EMBL" id="JAODUP010000191">
    <property type="protein sequence ID" value="KAK2157449.1"/>
    <property type="molecule type" value="Genomic_DNA"/>
</dbReference>
<feature type="signal peptide" evidence="2">
    <location>
        <begin position="1"/>
        <end position="22"/>
    </location>
</feature>
<keyword evidence="2" id="KW-0732">Signal</keyword>
<evidence type="ECO:0008006" key="5">
    <source>
        <dbReference type="Google" id="ProtNLM"/>
    </source>
</evidence>
<feature type="chain" id="PRO_5042090097" description="Apple domain-containing protein" evidence="2">
    <location>
        <begin position="23"/>
        <end position="145"/>
    </location>
</feature>
<feature type="transmembrane region" description="Helical" evidence="1">
    <location>
        <begin position="118"/>
        <end position="141"/>
    </location>
</feature>
<keyword evidence="1" id="KW-0812">Transmembrane</keyword>
<sequence length="145" mass="17048">MVGLNVLAYILVVSYVSQRAEFTNLDCCRRRTFYKLTNESYPGEYLVQEGPWPLHKCRRLCRQYLECLTFSVRWMDDKLGMCTIYRGLIEYHALEHNNNTTTYSRWPNGTDIFKQRTLSIVVVYVTKAVTVPLLILMLLLAERLL</sequence>
<keyword evidence="1" id="KW-1133">Transmembrane helix</keyword>
<protein>
    <recommendedName>
        <fullName evidence="5">Apple domain-containing protein</fullName>
    </recommendedName>
</protein>
<evidence type="ECO:0000313" key="3">
    <source>
        <dbReference type="EMBL" id="KAK2157449.1"/>
    </source>
</evidence>